<dbReference type="GeneID" id="303002287"/>
<organism evidence="1 2">
    <name type="scientific">Sphingopyxis terrae subsp. ummariensis</name>
    <dbReference type="NCBI Taxonomy" id="429001"/>
    <lineage>
        <taxon>Bacteria</taxon>
        <taxon>Pseudomonadati</taxon>
        <taxon>Pseudomonadota</taxon>
        <taxon>Alphaproteobacteria</taxon>
        <taxon>Sphingomonadales</taxon>
        <taxon>Sphingomonadaceae</taxon>
        <taxon>Sphingopyxis</taxon>
    </lineage>
</organism>
<evidence type="ECO:0008006" key="3">
    <source>
        <dbReference type="Google" id="ProtNLM"/>
    </source>
</evidence>
<proteinExistence type="predicted"/>
<accession>A0A1Y6FV04</accession>
<evidence type="ECO:0000313" key="1">
    <source>
        <dbReference type="EMBL" id="SMQ76363.1"/>
    </source>
</evidence>
<dbReference type="Pfam" id="PF10038">
    <property type="entry name" value="DUF2274"/>
    <property type="match status" value="1"/>
</dbReference>
<dbReference type="InterPro" id="IPR018733">
    <property type="entry name" value="DUF2274"/>
</dbReference>
<keyword evidence="2" id="KW-1185">Reference proteome</keyword>
<sequence length="73" mass="8101">MTGLRLGPVEDQKPVKTTLEISSALMRDIVEYAEVHARVTGRSAPLSPEKLIPPIVELFIAGDRAFIKQRKKS</sequence>
<dbReference type="AlphaFoldDB" id="A0A1Y6FV04"/>
<reference evidence="2" key="1">
    <citation type="submission" date="2017-04" db="EMBL/GenBank/DDBJ databases">
        <authorList>
            <person name="Varghese N."/>
            <person name="Submissions S."/>
        </authorList>
    </citation>
    <scope>NUCLEOTIDE SEQUENCE [LARGE SCALE GENOMIC DNA]</scope>
    <source>
        <strain evidence="2">UI2</strain>
    </source>
</reference>
<dbReference type="Proteomes" id="UP000194469">
    <property type="component" value="Unassembled WGS sequence"/>
</dbReference>
<dbReference type="EMBL" id="FXWL01000002">
    <property type="protein sequence ID" value="SMQ76363.1"/>
    <property type="molecule type" value="Genomic_DNA"/>
</dbReference>
<protein>
    <recommendedName>
        <fullName evidence="3">DUF2274 domain-containing protein</fullName>
    </recommendedName>
</protein>
<evidence type="ECO:0000313" key="2">
    <source>
        <dbReference type="Proteomes" id="UP000194469"/>
    </source>
</evidence>
<gene>
    <name evidence="1" type="ORF">SAMN06295984_1804</name>
</gene>
<name>A0A1Y6FV04_9SPHN</name>
<dbReference type="RefSeq" id="WP_086456856.1">
    <property type="nucleotide sequence ID" value="NZ_FXWL01000002.1"/>
</dbReference>